<dbReference type="Proteomes" id="UP001054837">
    <property type="component" value="Unassembled WGS sequence"/>
</dbReference>
<organism evidence="1 2">
    <name type="scientific">Caerostris darwini</name>
    <dbReference type="NCBI Taxonomy" id="1538125"/>
    <lineage>
        <taxon>Eukaryota</taxon>
        <taxon>Metazoa</taxon>
        <taxon>Ecdysozoa</taxon>
        <taxon>Arthropoda</taxon>
        <taxon>Chelicerata</taxon>
        <taxon>Arachnida</taxon>
        <taxon>Araneae</taxon>
        <taxon>Araneomorphae</taxon>
        <taxon>Entelegynae</taxon>
        <taxon>Araneoidea</taxon>
        <taxon>Araneidae</taxon>
        <taxon>Caerostris</taxon>
    </lineage>
</organism>
<evidence type="ECO:0000313" key="1">
    <source>
        <dbReference type="EMBL" id="GIY07124.1"/>
    </source>
</evidence>
<keyword evidence="2" id="KW-1185">Reference proteome</keyword>
<sequence length="91" mass="10587">MGTRCRCRERNPSHWLYPNRSDLEPGIALGLETSAAINNSEAVLSFKGANECRVNSTRIFDVEAFIHHYYTEKSFWRRLPRNRLVSPNFQS</sequence>
<dbReference type="EMBL" id="BPLQ01004301">
    <property type="protein sequence ID" value="GIY07124.1"/>
    <property type="molecule type" value="Genomic_DNA"/>
</dbReference>
<comment type="caution">
    <text evidence="1">The sequence shown here is derived from an EMBL/GenBank/DDBJ whole genome shotgun (WGS) entry which is preliminary data.</text>
</comment>
<proteinExistence type="predicted"/>
<evidence type="ECO:0000313" key="2">
    <source>
        <dbReference type="Proteomes" id="UP001054837"/>
    </source>
</evidence>
<name>A0AAV4QEB6_9ARAC</name>
<gene>
    <name evidence="1" type="ORF">CDAR_101191</name>
</gene>
<accession>A0AAV4QEB6</accession>
<reference evidence="1 2" key="1">
    <citation type="submission" date="2021-06" db="EMBL/GenBank/DDBJ databases">
        <title>Caerostris darwini draft genome.</title>
        <authorList>
            <person name="Kono N."/>
            <person name="Arakawa K."/>
        </authorList>
    </citation>
    <scope>NUCLEOTIDE SEQUENCE [LARGE SCALE GENOMIC DNA]</scope>
</reference>
<dbReference type="AlphaFoldDB" id="A0AAV4QEB6"/>
<protein>
    <submittedName>
        <fullName evidence="1">Uncharacterized protein</fullName>
    </submittedName>
</protein>